<dbReference type="InterPro" id="IPR009327">
    <property type="entry name" value="Cupin_DUF985"/>
</dbReference>
<dbReference type="SUPFAM" id="SSF51182">
    <property type="entry name" value="RmlC-like cupins"/>
    <property type="match status" value="1"/>
</dbReference>
<evidence type="ECO:0000313" key="4">
    <source>
        <dbReference type="Proteomes" id="UP000665944"/>
    </source>
</evidence>
<dbReference type="AlphaFoldDB" id="A0A3S7GUA5"/>
<dbReference type="EMBL" id="CP014567">
    <property type="protein sequence ID" value="AVI05860.1"/>
    <property type="molecule type" value="Genomic_DNA"/>
</dbReference>
<dbReference type="Pfam" id="PF06172">
    <property type="entry name" value="Cupin_5"/>
    <property type="match status" value="1"/>
</dbReference>
<dbReference type="CDD" id="cd06121">
    <property type="entry name" value="cupin_YML079wp"/>
    <property type="match status" value="1"/>
</dbReference>
<dbReference type="EMBL" id="JAGHKT020000004">
    <property type="protein sequence ID" value="MCM5672031.1"/>
    <property type="molecule type" value="Genomic_DNA"/>
</dbReference>
<dbReference type="Proteomes" id="UP000665944">
    <property type="component" value="Unassembled WGS sequence"/>
</dbReference>
<sequence>MKYTASFWIQSLDLESHPEGGYYKETIRPEGIKKEERASFSSILFLLKADDISHFHRIDADEVWYYHAGVSLEIHMLTEDGQYRSVLLGPNVDHGEVLQYVVPKGTIFASSVPHSEGYSLVGCMCQPAFEFKYFELFTQDELIEVYPQYRRMIQKYALKNIEY</sequence>
<dbReference type="InterPro" id="IPR011051">
    <property type="entry name" value="RmlC_Cupin_sf"/>
</dbReference>
<name>A0A3S7GUA5_STAHO</name>
<dbReference type="InterPro" id="IPR039935">
    <property type="entry name" value="YML079W-like"/>
</dbReference>
<organism evidence="2">
    <name type="scientific">Staphylococcus hominis</name>
    <dbReference type="NCBI Taxonomy" id="1290"/>
    <lineage>
        <taxon>Bacteria</taxon>
        <taxon>Bacillati</taxon>
        <taxon>Bacillota</taxon>
        <taxon>Bacilli</taxon>
        <taxon>Bacillales</taxon>
        <taxon>Staphylococcaceae</taxon>
        <taxon>Staphylococcus</taxon>
    </lineage>
</organism>
<dbReference type="RefSeq" id="WP_017175991.1">
    <property type="nucleotide sequence ID" value="NZ_CAXOIK010000009.1"/>
</dbReference>
<dbReference type="PANTHER" id="PTHR33387:SF3">
    <property type="entry name" value="DUF985 DOMAIN-CONTAINING PROTEIN"/>
    <property type="match status" value="1"/>
</dbReference>
<evidence type="ECO:0000313" key="2">
    <source>
        <dbReference type="EMBL" id="AVI05860.1"/>
    </source>
</evidence>
<reference evidence="3 4" key="2">
    <citation type="submission" date="2022-06" db="EMBL/GenBank/DDBJ databases">
        <title>Staphylococcus hominis ShoR14 genome sequence.</title>
        <authorList>
            <person name="Yeo C.C."/>
            <person name="Chew C.H."/>
            <person name="Che Hamzah A.M."/>
            <person name="Al-Trad E.I."/>
        </authorList>
    </citation>
    <scope>NUCLEOTIDE SEQUENCE [LARGE SCALE GENOMIC DNA]</scope>
    <source>
        <strain evidence="3 4">ShoR14</strain>
    </source>
</reference>
<reference evidence="2" key="1">
    <citation type="submission" date="2016-02" db="EMBL/GenBank/DDBJ databases">
        <title>Genomic sequence of a clinical Staphylococcus hominis isolate.</title>
        <authorList>
            <person name="McClure J.M."/>
            <person name="Zhang K."/>
        </authorList>
    </citation>
    <scope>NUCLEOTIDE SEQUENCE</scope>
    <source>
        <strain evidence="2">C34847</strain>
    </source>
</reference>
<evidence type="ECO:0000313" key="3">
    <source>
        <dbReference type="EMBL" id="MCM5672031.1"/>
    </source>
</evidence>
<dbReference type="Gene3D" id="2.60.120.10">
    <property type="entry name" value="Jelly Rolls"/>
    <property type="match status" value="1"/>
</dbReference>
<gene>
    <name evidence="2" type="ORF">AZE34_03435</name>
    <name evidence="3" type="ORF">J7T32_004505</name>
</gene>
<accession>A0A3S7GUA5</accession>
<feature type="domain" description="DUF985" evidence="1">
    <location>
        <begin position="8"/>
        <end position="136"/>
    </location>
</feature>
<dbReference type="PANTHER" id="PTHR33387">
    <property type="entry name" value="RMLC-LIKE JELLY ROLL FOLD PROTEIN"/>
    <property type="match status" value="1"/>
</dbReference>
<proteinExistence type="predicted"/>
<protein>
    <submittedName>
        <fullName evidence="2 3">Cupin</fullName>
    </submittedName>
</protein>
<dbReference type="InterPro" id="IPR014710">
    <property type="entry name" value="RmlC-like_jellyroll"/>
</dbReference>
<evidence type="ECO:0000259" key="1">
    <source>
        <dbReference type="Pfam" id="PF06172"/>
    </source>
</evidence>
<keyword evidence="4" id="KW-1185">Reference proteome</keyword>